<protein>
    <recommendedName>
        <fullName evidence="4">Secreted protein</fullName>
    </recommendedName>
</protein>
<dbReference type="EMBL" id="CM000761">
    <property type="protein sequence ID" value="OQU88414.1"/>
    <property type="molecule type" value="Genomic_DNA"/>
</dbReference>
<dbReference type="AlphaFoldDB" id="A0A1W0W1Z3"/>
<sequence length="94" mass="10592">MAFLFLLRPTCRFLSFASCATTRPASTTRASVAAEVTDSSPFPCSTPSFLSLPRVPHHEHEFQRQLRIVVEWLSVRSRQGVAELQHLNLLRLLG</sequence>
<feature type="signal peptide" evidence="1">
    <location>
        <begin position="1"/>
        <end position="19"/>
    </location>
</feature>
<reference evidence="2 3" key="1">
    <citation type="journal article" date="2009" name="Nature">
        <title>The Sorghum bicolor genome and the diversification of grasses.</title>
        <authorList>
            <person name="Paterson A.H."/>
            <person name="Bowers J.E."/>
            <person name="Bruggmann R."/>
            <person name="Dubchak I."/>
            <person name="Grimwood J."/>
            <person name="Gundlach H."/>
            <person name="Haberer G."/>
            <person name="Hellsten U."/>
            <person name="Mitros T."/>
            <person name="Poliakov A."/>
            <person name="Schmutz J."/>
            <person name="Spannagl M."/>
            <person name="Tang H."/>
            <person name="Wang X."/>
            <person name="Wicker T."/>
            <person name="Bharti A.K."/>
            <person name="Chapman J."/>
            <person name="Feltus F.A."/>
            <person name="Gowik U."/>
            <person name="Grigoriev I.V."/>
            <person name="Lyons E."/>
            <person name="Maher C.A."/>
            <person name="Martis M."/>
            <person name="Narechania A."/>
            <person name="Otillar R.P."/>
            <person name="Penning B.W."/>
            <person name="Salamov A.A."/>
            <person name="Wang Y."/>
            <person name="Zhang L."/>
            <person name="Carpita N.C."/>
            <person name="Freeling M."/>
            <person name="Gingle A.R."/>
            <person name="Hash C.T."/>
            <person name="Keller B."/>
            <person name="Klein P."/>
            <person name="Kresovich S."/>
            <person name="McCann M.C."/>
            <person name="Ming R."/>
            <person name="Peterson D.G."/>
            <person name="Mehboob-ur-Rahman"/>
            <person name="Ware D."/>
            <person name="Westhoff P."/>
            <person name="Mayer K.F."/>
            <person name="Messing J."/>
            <person name="Rokhsar D.S."/>
        </authorList>
    </citation>
    <scope>NUCLEOTIDE SEQUENCE [LARGE SCALE GENOMIC DNA]</scope>
    <source>
        <strain evidence="3">cv. BTx623</strain>
    </source>
</reference>
<evidence type="ECO:0000256" key="1">
    <source>
        <dbReference type="SAM" id="SignalP"/>
    </source>
</evidence>
<reference evidence="3" key="2">
    <citation type="journal article" date="2018" name="Plant J.">
        <title>The Sorghum bicolor reference genome: improved assembly, gene annotations, a transcriptome atlas, and signatures of genome organization.</title>
        <authorList>
            <person name="McCormick R.F."/>
            <person name="Truong S.K."/>
            <person name="Sreedasyam A."/>
            <person name="Jenkins J."/>
            <person name="Shu S."/>
            <person name="Sims D."/>
            <person name="Kennedy M."/>
            <person name="Amirebrahimi M."/>
            <person name="Weers B.D."/>
            <person name="McKinley B."/>
            <person name="Mattison A."/>
            <person name="Morishige D.T."/>
            <person name="Grimwood J."/>
            <person name="Schmutz J."/>
            <person name="Mullet J.E."/>
        </authorList>
    </citation>
    <scope>NUCLEOTIDE SEQUENCE [LARGE SCALE GENOMIC DNA]</scope>
    <source>
        <strain evidence="3">cv. BTx623</strain>
    </source>
</reference>
<feature type="chain" id="PRO_5012076933" description="Secreted protein" evidence="1">
    <location>
        <begin position="20"/>
        <end position="94"/>
    </location>
</feature>
<proteinExistence type="predicted"/>
<accession>A0A1W0W1Z3</accession>
<dbReference type="Proteomes" id="UP000000768">
    <property type="component" value="Chromosome 2"/>
</dbReference>
<organism evidence="2 3">
    <name type="scientific">Sorghum bicolor</name>
    <name type="common">Sorghum</name>
    <name type="synonym">Sorghum vulgare</name>
    <dbReference type="NCBI Taxonomy" id="4558"/>
    <lineage>
        <taxon>Eukaryota</taxon>
        <taxon>Viridiplantae</taxon>
        <taxon>Streptophyta</taxon>
        <taxon>Embryophyta</taxon>
        <taxon>Tracheophyta</taxon>
        <taxon>Spermatophyta</taxon>
        <taxon>Magnoliopsida</taxon>
        <taxon>Liliopsida</taxon>
        <taxon>Poales</taxon>
        <taxon>Poaceae</taxon>
        <taxon>PACMAD clade</taxon>
        <taxon>Panicoideae</taxon>
        <taxon>Andropogonodae</taxon>
        <taxon>Andropogoneae</taxon>
        <taxon>Sorghinae</taxon>
        <taxon>Sorghum</taxon>
    </lineage>
</organism>
<gene>
    <name evidence="2" type="ORF">SORBI_3002G028901</name>
</gene>
<dbReference type="InParanoid" id="A0A1W0W1Z3"/>
<keyword evidence="1" id="KW-0732">Signal</keyword>
<name>A0A1W0W1Z3_SORBI</name>
<evidence type="ECO:0000313" key="2">
    <source>
        <dbReference type="EMBL" id="OQU88414.1"/>
    </source>
</evidence>
<dbReference type="Gramene" id="OQU88414">
    <property type="protein sequence ID" value="OQU88414"/>
    <property type="gene ID" value="SORBI_3002G028901"/>
</dbReference>
<evidence type="ECO:0008006" key="4">
    <source>
        <dbReference type="Google" id="ProtNLM"/>
    </source>
</evidence>
<keyword evidence="3" id="KW-1185">Reference proteome</keyword>
<evidence type="ECO:0000313" key="3">
    <source>
        <dbReference type="Proteomes" id="UP000000768"/>
    </source>
</evidence>